<organism evidence="2 3">
    <name type="scientific">Actinacidiphila bryophytorum</name>
    <dbReference type="NCBI Taxonomy" id="1436133"/>
    <lineage>
        <taxon>Bacteria</taxon>
        <taxon>Bacillati</taxon>
        <taxon>Actinomycetota</taxon>
        <taxon>Actinomycetes</taxon>
        <taxon>Kitasatosporales</taxon>
        <taxon>Streptomycetaceae</taxon>
        <taxon>Actinacidiphila</taxon>
    </lineage>
</organism>
<name>A0A9W4H724_9ACTN</name>
<sequence>MDRAPGGRPALGHQTLPAPGRRRHGTGLRGAAQHRARPAADRLHRTARHRGVRAAATPAGGRPPGPDRRLTPRRPPKYGQLPSGATEMAANVCHGVIPRKELPLPGSRSGPTRR</sequence>
<feature type="region of interest" description="Disordered" evidence="1">
    <location>
        <begin position="1"/>
        <end position="86"/>
    </location>
</feature>
<keyword evidence="3" id="KW-1185">Reference proteome</keyword>
<dbReference type="EMBL" id="CAJVAX010000021">
    <property type="protein sequence ID" value="CAG7655386.1"/>
    <property type="molecule type" value="Genomic_DNA"/>
</dbReference>
<dbReference type="Proteomes" id="UP001153328">
    <property type="component" value="Unassembled WGS sequence"/>
</dbReference>
<proteinExistence type="predicted"/>
<protein>
    <submittedName>
        <fullName evidence="2">Uncharacterized protein</fullName>
    </submittedName>
</protein>
<accession>A0A9W4H724</accession>
<evidence type="ECO:0000313" key="2">
    <source>
        <dbReference type="EMBL" id="CAG7655386.1"/>
    </source>
</evidence>
<reference evidence="2" key="1">
    <citation type="submission" date="2021-06" db="EMBL/GenBank/DDBJ databases">
        <authorList>
            <person name="Arsene-Ploetze F."/>
        </authorList>
    </citation>
    <scope>NUCLEOTIDE SEQUENCE</scope>
    <source>
        <strain evidence="2">SBRY1</strain>
    </source>
</reference>
<evidence type="ECO:0000256" key="1">
    <source>
        <dbReference type="SAM" id="MobiDB-lite"/>
    </source>
</evidence>
<comment type="caution">
    <text evidence="2">The sequence shown here is derived from an EMBL/GenBank/DDBJ whole genome shotgun (WGS) entry which is preliminary data.</text>
</comment>
<dbReference type="AlphaFoldDB" id="A0A9W4H724"/>
<gene>
    <name evidence="2" type="ORF">SBRY_70109</name>
</gene>
<feature type="compositionally biased region" description="Basic residues" evidence="1">
    <location>
        <begin position="20"/>
        <end position="37"/>
    </location>
</feature>
<evidence type="ECO:0000313" key="3">
    <source>
        <dbReference type="Proteomes" id="UP001153328"/>
    </source>
</evidence>